<dbReference type="InterPro" id="IPR017871">
    <property type="entry name" value="ABC_transporter-like_CS"/>
</dbReference>
<dbReference type="CDD" id="cd03230">
    <property type="entry name" value="ABC_DR_subfamily_A"/>
    <property type="match status" value="1"/>
</dbReference>
<proteinExistence type="inferred from homology"/>
<keyword evidence="5 8" id="KW-0067">ATP-binding</keyword>
<evidence type="ECO:0000313" key="8">
    <source>
        <dbReference type="EMBL" id="TCO16642.1"/>
    </source>
</evidence>
<dbReference type="PANTHER" id="PTHR42711:SF5">
    <property type="entry name" value="ABC TRANSPORTER ATP-BINDING PROTEIN NATA"/>
    <property type="match status" value="1"/>
</dbReference>
<comment type="similarity">
    <text evidence="2">Belongs to the ABC transporter superfamily.</text>
</comment>
<evidence type="ECO:0000256" key="4">
    <source>
        <dbReference type="ARBA" id="ARBA00022741"/>
    </source>
</evidence>
<evidence type="ECO:0000256" key="2">
    <source>
        <dbReference type="ARBA" id="ARBA00005417"/>
    </source>
</evidence>
<dbReference type="PANTHER" id="PTHR42711">
    <property type="entry name" value="ABC TRANSPORTER ATP-BINDING PROTEIN"/>
    <property type="match status" value="1"/>
</dbReference>
<evidence type="ECO:0000256" key="6">
    <source>
        <dbReference type="ARBA" id="ARBA00023251"/>
    </source>
</evidence>
<organism evidence="8 9">
    <name type="scientific">Kribbella orskensis</name>
    <dbReference type="NCBI Taxonomy" id="2512216"/>
    <lineage>
        <taxon>Bacteria</taxon>
        <taxon>Bacillati</taxon>
        <taxon>Actinomycetota</taxon>
        <taxon>Actinomycetes</taxon>
        <taxon>Propionibacteriales</taxon>
        <taxon>Kribbellaceae</taxon>
        <taxon>Kribbella</taxon>
    </lineage>
</organism>
<sequence>MHAIEAGGLHKRFGRTQALDGLDLTVRQGEVHGFLGPNGAGKSTTIRALLGQLKLDSGRATIFGLDCWTQAVRAHRRLTYVPGDVALWPGLTGGSCIDILGRLQGGMNPARRNSLIERFELDPTKRTRTYSKGNRQKVALVAALSVEADLYLFDEPTAGLDPLMEDVFQQCVRELKEAGRTVLLSSHILSEVEALCDRVSIVRRGVVVREGTLGDLRSHTLTTVGAITEAPVPGLAGIDGVLDLTVDQQPDGVHTRFRVGRAALPAAVGCIASADPRTLTVEPPSLDELFLTNYRADTAVAGGVRL</sequence>
<dbReference type="GO" id="GO:0005524">
    <property type="term" value="F:ATP binding"/>
    <property type="evidence" value="ECO:0007669"/>
    <property type="project" value="UniProtKB-KW"/>
</dbReference>
<evidence type="ECO:0000256" key="1">
    <source>
        <dbReference type="ARBA" id="ARBA00004202"/>
    </source>
</evidence>
<evidence type="ECO:0000256" key="3">
    <source>
        <dbReference type="ARBA" id="ARBA00022448"/>
    </source>
</evidence>
<evidence type="ECO:0000256" key="5">
    <source>
        <dbReference type="ARBA" id="ARBA00022840"/>
    </source>
</evidence>
<name>A0ABY2BCM5_9ACTN</name>
<dbReference type="PROSITE" id="PS00211">
    <property type="entry name" value="ABC_TRANSPORTER_1"/>
    <property type="match status" value="1"/>
</dbReference>
<dbReference type="Pfam" id="PF00005">
    <property type="entry name" value="ABC_tran"/>
    <property type="match status" value="1"/>
</dbReference>
<dbReference type="InterPro" id="IPR027417">
    <property type="entry name" value="P-loop_NTPase"/>
</dbReference>
<gene>
    <name evidence="8" type="ORF">EV644_11611</name>
</gene>
<dbReference type="SMART" id="SM00382">
    <property type="entry name" value="AAA"/>
    <property type="match status" value="1"/>
</dbReference>
<keyword evidence="9" id="KW-1185">Reference proteome</keyword>
<dbReference type="InterPro" id="IPR003593">
    <property type="entry name" value="AAA+_ATPase"/>
</dbReference>
<comment type="subcellular location">
    <subcellularLocation>
        <location evidence="1">Cell membrane</location>
        <topology evidence="1">Peripheral membrane protein</topology>
    </subcellularLocation>
</comment>
<comment type="caution">
    <text evidence="8">The sequence shown here is derived from an EMBL/GenBank/DDBJ whole genome shotgun (WGS) entry which is preliminary data.</text>
</comment>
<accession>A0ABY2BCM5</accession>
<dbReference type="Gene3D" id="3.40.50.300">
    <property type="entry name" value="P-loop containing nucleotide triphosphate hydrolases"/>
    <property type="match status" value="1"/>
</dbReference>
<keyword evidence="4" id="KW-0547">Nucleotide-binding</keyword>
<dbReference type="Proteomes" id="UP000295818">
    <property type="component" value="Unassembled WGS sequence"/>
</dbReference>
<evidence type="ECO:0000313" key="9">
    <source>
        <dbReference type="Proteomes" id="UP000295818"/>
    </source>
</evidence>
<protein>
    <submittedName>
        <fullName evidence="8">ABC-2 type transport system ATP-binding protein</fullName>
    </submittedName>
</protein>
<feature type="domain" description="ABC transporter" evidence="7">
    <location>
        <begin position="4"/>
        <end position="229"/>
    </location>
</feature>
<dbReference type="InterPro" id="IPR050763">
    <property type="entry name" value="ABC_transporter_ATP-binding"/>
</dbReference>
<keyword evidence="3" id="KW-0813">Transport</keyword>
<dbReference type="SUPFAM" id="SSF52540">
    <property type="entry name" value="P-loop containing nucleoside triphosphate hydrolases"/>
    <property type="match status" value="1"/>
</dbReference>
<dbReference type="PROSITE" id="PS50893">
    <property type="entry name" value="ABC_TRANSPORTER_2"/>
    <property type="match status" value="1"/>
</dbReference>
<evidence type="ECO:0000259" key="7">
    <source>
        <dbReference type="PROSITE" id="PS50893"/>
    </source>
</evidence>
<reference evidence="8 9" key="1">
    <citation type="journal article" date="2015" name="Stand. Genomic Sci.">
        <title>Genomic Encyclopedia of Bacterial and Archaeal Type Strains, Phase III: the genomes of soil and plant-associated and newly described type strains.</title>
        <authorList>
            <person name="Whitman W.B."/>
            <person name="Woyke T."/>
            <person name="Klenk H.P."/>
            <person name="Zhou Y."/>
            <person name="Lilburn T.G."/>
            <person name="Beck B.J."/>
            <person name="De Vos P."/>
            <person name="Vandamme P."/>
            <person name="Eisen J.A."/>
            <person name="Garrity G."/>
            <person name="Hugenholtz P."/>
            <person name="Kyrpides N.C."/>
        </authorList>
    </citation>
    <scope>NUCLEOTIDE SEQUENCE [LARGE SCALE GENOMIC DNA]</scope>
    <source>
        <strain evidence="8 9">VKM Ac-2538</strain>
    </source>
</reference>
<dbReference type="RefSeq" id="WP_132192743.1">
    <property type="nucleotide sequence ID" value="NZ_SLWM01000016.1"/>
</dbReference>
<dbReference type="InterPro" id="IPR003439">
    <property type="entry name" value="ABC_transporter-like_ATP-bd"/>
</dbReference>
<keyword evidence="6" id="KW-0046">Antibiotic resistance</keyword>
<dbReference type="EMBL" id="SLWM01000016">
    <property type="protein sequence ID" value="TCO16642.1"/>
    <property type="molecule type" value="Genomic_DNA"/>
</dbReference>